<feature type="compositionally biased region" description="Basic residues" evidence="2">
    <location>
        <begin position="57"/>
        <end position="71"/>
    </location>
</feature>
<dbReference type="SUPFAM" id="SSF50685">
    <property type="entry name" value="Barwin-like endoglucanases"/>
    <property type="match status" value="1"/>
</dbReference>
<feature type="compositionally biased region" description="Basic and acidic residues" evidence="2">
    <location>
        <begin position="47"/>
        <end position="56"/>
    </location>
</feature>
<keyword evidence="1 3" id="KW-0732">Signal</keyword>
<dbReference type="STRING" id="1220162.K1VWA4"/>
<evidence type="ECO:0000256" key="3">
    <source>
        <dbReference type="SAM" id="SignalP"/>
    </source>
</evidence>
<name>K1VWA4_TRIAC</name>
<feature type="signal peptide" evidence="3">
    <location>
        <begin position="1"/>
        <end position="19"/>
    </location>
</feature>
<evidence type="ECO:0000256" key="2">
    <source>
        <dbReference type="SAM" id="MobiDB-lite"/>
    </source>
</evidence>
<protein>
    <recommendedName>
        <fullName evidence="6">Expansin family protein</fullName>
    </recommendedName>
</protein>
<dbReference type="Proteomes" id="UP000006757">
    <property type="component" value="Unassembled WGS sequence"/>
</dbReference>
<reference evidence="4 5" key="1">
    <citation type="journal article" date="2012" name="Eukaryot. Cell">
        <title>Genome sequence of the Trichosporon asahii environmental strain CBS 8904.</title>
        <authorList>
            <person name="Yang R.Y."/>
            <person name="Li H.T."/>
            <person name="Zhu H."/>
            <person name="Zhou G.P."/>
            <person name="Wang M."/>
            <person name="Wang L."/>
        </authorList>
    </citation>
    <scope>NUCLEOTIDE SEQUENCE [LARGE SCALE GENOMIC DNA]</scope>
    <source>
        <strain evidence="4 5">CBS 8904</strain>
    </source>
</reference>
<dbReference type="HOGENOM" id="CLU_872060_0_0_1"/>
<organism evidence="4 5">
    <name type="scientific">Trichosporon asahii var. asahii (strain CBS 8904)</name>
    <name type="common">Yeast</name>
    <dbReference type="NCBI Taxonomy" id="1220162"/>
    <lineage>
        <taxon>Eukaryota</taxon>
        <taxon>Fungi</taxon>
        <taxon>Dikarya</taxon>
        <taxon>Basidiomycota</taxon>
        <taxon>Agaricomycotina</taxon>
        <taxon>Tremellomycetes</taxon>
        <taxon>Trichosporonales</taxon>
        <taxon>Trichosporonaceae</taxon>
        <taxon>Trichosporon</taxon>
    </lineage>
</organism>
<evidence type="ECO:0000313" key="4">
    <source>
        <dbReference type="EMBL" id="EKD04841.1"/>
    </source>
</evidence>
<dbReference type="Gene3D" id="2.40.40.10">
    <property type="entry name" value="RlpA-like domain"/>
    <property type="match status" value="1"/>
</dbReference>
<dbReference type="InterPro" id="IPR036908">
    <property type="entry name" value="RlpA-like_sf"/>
</dbReference>
<evidence type="ECO:0008006" key="6">
    <source>
        <dbReference type="Google" id="ProtNLM"/>
    </source>
</evidence>
<dbReference type="eggNOG" id="ENOG502S6X4">
    <property type="taxonomic scope" value="Eukaryota"/>
</dbReference>
<dbReference type="InParanoid" id="K1VWA4"/>
<proteinExistence type="predicted"/>
<gene>
    <name evidence="4" type="ORF">A1Q2_00862</name>
</gene>
<dbReference type="InterPro" id="IPR051477">
    <property type="entry name" value="Expansin_CellWall"/>
</dbReference>
<dbReference type="PANTHER" id="PTHR31836:SF28">
    <property type="entry name" value="SRCR DOMAIN-CONTAINING PROTEIN-RELATED"/>
    <property type="match status" value="1"/>
</dbReference>
<dbReference type="PANTHER" id="PTHR31836">
    <property type="match status" value="1"/>
</dbReference>
<feature type="compositionally biased region" description="Low complexity" evidence="2">
    <location>
        <begin position="147"/>
        <end position="210"/>
    </location>
</feature>
<evidence type="ECO:0000256" key="1">
    <source>
        <dbReference type="ARBA" id="ARBA00022729"/>
    </source>
</evidence>
<feature type="compositionally biased region" description="Low complexity" evidence="2">
    <location>
        <begin position="115"/>
        <end position="139"/>
    </location>
</feature>
<keyword evidence="5" id="KW-1185">Reference proteome</keyword>
<sequence length="347" mass="34074">MRLALVATTLFAALPALAASQNADGAVARGMGHTVNSRRAAHRAFARRGDDGERRGPNGKKCRPKKGKGSHGAHAGGNGGSGSTSTAAPAASFAAAAGGDQNQNWINTDAKDGQSSASSASGSASASASGASASATSSSVGNEFYQSEPSSSAASSASSSVAPSSGAPSASASSEGAAPSSEGAASSSAAATSTSESSAAPSPSASSGGNNNSGGGGSSGDLSWLNGADPNVGEQGEASFYDVAGGNTYCGGHFSNDDAVVALSQSYWNQITGGGYSTGPPCGKKISITWNGITKECTVQDMCPECPPNKLDLARGFWKSFTGGDESLGILGLQDKPENGGLQWNWL</sequence>
<dbReference type="AlphaFoldDB" id="K1VWA4"/>
<evidence type="ECO:0000313" key="5">
    <source>
        <dbReference type="Proteomes" id="UP000006757"/>
    </source>
</evidence>
<feature type="compositionally biased region" description="Low complexity" evidence="2">
    <location>
        <begin position="83"/>
        <end position="99"/>
    </location>
</feature>
<feature type="region of interest" description="Disordered" evidence="2">
    <location>
        <begin position="44"/>
        <end position="231"/>
    </location>
</feature>
<accession>K1VWA4</accession>
<comment type="caution">
    <text evidence="4">The sequence shown here is derived from an EMBL/GenBank/DDBJ whole genome shotgun (WGS) entry which is preliminary data.</text>
</comment>
<feature type="chain" id="PRO_5003854063" description="Expansin family protein" evidence="3">
    <location>
        <begin position="20"/>
        <end position="347"/>
    </location>
</feature>
<dbReference type="OMA" id="ACGHKIA"/>
<dbReference type="CDD" id="cd22191">
    <property type="entry name" value="DPBB_RlpA_EXP_N-like"/>
    <property type="match status" value="1"/>
</dbReference>
<dbReference type="EMBL" id="AMBO01000188">
    <property type="protein sequence ID" value="EKD04841.1"/>
    <property type="molecule type" value="Genomic_DNA"/>
</dbReference>